<protein>
    <submittedName>
        <fullName evidence="3">PhzF family phenazine biosynthesis protein</fullName>
    </submittedName>
</protein>
<dbReference type="Gene3D" id="3.10.310.10">
    <property type="entry name" value="Diaminopimelate Epimerase, Chain A, domain 1"/>
    <property type="match status" value="2"/>
</dbReference>
<dbReference type="EMBL" id="JBITLV010000001">
    <property type="protein sequence ID" value="MFI7585566.1"/>
    <property type="molecule type" value="Genomic_DNA"/>
</dbReference>
<comment type="caution">
    <text evidence="3">The sequence shown here is derived from an EMBL/GenBank/DDBJ whole genome shotgun (WGS) entry which is preliminary data.</text>
</comment>
<dbReference type="SUPFAM" id="SSF54506">
    <property type="entry name" value="Diaminopimelate epimerase-like"/>
    <property type="match status" value="1"/>
</dbReference>
<reference evidence="3 4" key="1">
    <citation type="submission" date="2024-10" db="EMBL/GenBank/DDBJ databases">
        <title>The Natural Products Discovery Center: Release of the First 8490 Sequenced Strains for Exploring Actinobacteria Biosynthetic Diversity.</title>
        <authorList>
            <person name="Kalkreuter E."/>
            <person name="Kautsar S.A."/>
            <person name="Yang D."/>
            <person name="Bader C.D."/>
            <person name="Teijaro C.N."/>
            <person name="Fluegel L."/>
            <person name="Davis C.M."/>
            <person name="Simpson J.R."/>
            <person name="Lauterbach L."/>
            <person name="Steele A.D."/>
            <person name="Gui C."/>
            <person name="Meng S."/>
            <person name="Li G."/>
            <person name="Viehrig K."/>
            <person name="Ye F."/>
            <person name="Su P."/>
            <person name="Kiefer A.F."/>
            <person name="Nichols A."/>
            <person name="Cepeda A.J."/>
            <person name="Yan W."/>
            <person name="Fan B."/>
            <person name="Jiang Y."/>
            <person name="Adhikari A."/>
            <person name="Zheng C.-J."/>
            <person name="Schuster L."/>
            <person name="Cowan T.M."/>
            <person name="Smanski M.J."/>
            <person name="Chevrette M.G."/>
            <person name="De Carvalho L.P.S."/>
            <person name="Shen B."/>
        </authorList>
    </citation>
    <scope>NUCLEOTIDE SEQUENCE [LARGE SCALE GENOMIC DNA]</scope>
    <source>
        <strain evidence="3 4">NPDC049639</strain>
    </source>
</reference>
<evidence type="ECO:0000313" key="3">
    <source>
        <dbReference type="EMBL" id="MFI7585566.1"/>
    </source>
</evidence>
<dbReference type="RefSeq" id="WP_398273663.1">
    <property type="nucleotide sequence ID" value="NZ_JBITLV010000001.1"/>
</dbReference>
<evidence type="ECO:0000313" key="4">
    <source>
        <dbReference type="Proteomes" id="UP001612915"/>
    </source>
</evidence>
<dbReference type="NCBIfam" id="TIGR00654">
    <property type="entry name" value="PhzF_family"/>
    <property type="match status" value="1"/>
</dbReference>
<dbReference type="PANTHER" id="PTHR13774:SF39">
    <property type="entry name" value="BIOSYNTHESIS PROTEIN, PUTATIVE-RELATED"/>
    <property type="match status" value="1"/>
</dbReference>
<keyword evidence="4" id="KW-1185">Reference proteome</keyword>
<sequence>MAAPTLQRYTAFSADPLGGNPAGVVLDAAGLSDDQMQRVATAVGYSESAFVTTEVPEGPDLAAPGGYTVRYFSPVAEVPFCGHATVATAAALARRIGPGRFTFHTLSGDVRVETQAEGELVLVTLTSVEPYVEEAAPAVLAETLAALRWSGSELHPAYPPRIAYAGARHLVLVTRTRERLTALAYDFDRLARIMRGADLTTVTLAWPSDPTTFRVRNPFPVGGVVEDPATGAAAAAFGAYLRALGKVGDEARLLLRQGDELGRPSRLAVELTPGDSRVRVTGAAVPI</sequence>
<name>A0ABW8AGT7_9ACTN</name>
<evidence type="ECO:0000256" key="2">
    <source>
        <dbReference type="ARBA" id="ARBA00023235"/>
    </source>
</evidence>
<keyword evidence="2" id="KW-0413">Isomerase</keyword>
<dbReference type="PANTHER" id="PTHR13774">
    <property type="entry name" value="PHENAZINE BIOSYNTHESIS PROTEIN"/>
    <property type="match status" value="1"/>
</dbReference>
<dbReference type="Proteomes" id="UP001612915">
    <property type="component" value="Unassembled WGS sequence"/>
</dbReference>
<dbReference type="InterPro" id="IPR003719">
    <property type="entry name" value="Phenazine_PhzF-like"/>
</dbReference>
<dbReference type="PIRSF" id="PIRSF016184">
    <property type="entry name" value="PhzC_PhzF"/>
    <property type="match status" value="1"/>
</dbReference>
<accession>A0ABW8AGT7</accession>
<organism evidence="3 4">
    <name type="scientific">Spongisporangium articulatum</name>
    <dbReference type="NCBI Taxonomy" id="3362603"/>
    <lineage>
        <taxon>Bacteria</taxon>
        <taxon>Bacillati</taxon>
        <taxon>Actinomycetota</taxon>
        <taxon>Actinomycetes</taxon>
        <taxon>Kineosporiales</taxon>
        <taxon>Kineosporiaceae</taxon>
        <taxon>Spongisporangium</taxon>
    </lineage>
</organism>
<dbReference type="Pfam" id="PF02567">
    <property type="entry name" value="PhzC-PhzF"/>
    <property type="match status" value="1"/>
</dbReference>
<gene>
    <name evidence="3" type="ORF">ACIB24_00660</name>
</gene>
<proteinExistence type="inferred from homology"/>
<comment type="similarity">
    <text evidence="1">Belongs to the PhzF family.</text>
</comment>
<evidence type="ECO:0000256" key="1">
    <source>
        <dbReference type="ARBA" id="ARBA00008270"/>
    </source>
</evidence>